<dbReference type="PANTHER" id="PTHR43229">
    <property type="entry name" value="NODULATION PROTEIN J"/>
    <property type="match status" value="1"/>
</dbReference>
<dbReference type="RefSeq" id="WP_169587918.1">
    <property type="nucleotide sequence ID" value="NZ_VCQU01000004.1"/>
</dbReference>
<organism evidence="8 9">
    <name type="scientific">Antrihabitans stalactiti</name>
    <dbReference type="NCBI Taxonomy" id="2584121"/>
    <lineage>
        <taxon>Bacteria</taxon>
        <taxon>Bacillati</taxon>
        <taxon>Actinomycetota</taxon>
        <taxon>Actinomycetes</taxon>
        <taxon>Mycobacteriales</taxon>
        <taxon>Nocardiaceae</taxon>
        <taxon>Antrihabitans</taxon>
    </lineage>
</organism>
<sequence>MIATAQAPTAGWSVAAGQVFKRWSMNTLRESWGVGVSLLQPIVWILLFGQVFKSIGTIPGFGDGSYITFLVPGVLMMTVLFSGAWAGTGYIEDIDSGVMNHVLTAPVSRSALVAGQLANQLAVSAVQSAMVLLIGFLGGARFHGGVLGLVLALIAATLLAATFCSFSSAIALITRSQLALIGISQMIVLPATFLSSAMMAPDLMPSWVRTVSRYNPVSWAVDVGRSGLAGTQDWGSVAWQLGLLTALAAAAFAFAISAFRSFQRSL</sequence>
<keyword evidence="4 6" id="KW-0472">Membrane</keyword>
<dbReference type="InterPro" id="IPR000412">
    <property type="entry name" value="ABC_2_transport"/>
</dbReference>
<feature type="transmembrane region" description="Helical" evidence="6">
    <location>
        <begin position="64"/>
        <end position="86"/>
    </location>
</feature>
<feature type="transmembrane region" description="Helical" evidence="6">
    <location>
        <begin position="178"/>
        <end position="200"/>
    </location>
</feature>
<reference evidence="8 9" key="2">
    <citation type="submission" date="2020-06" db="EMBL/GenBank/DDBJ databases">
        <title>Antribacter stalactiti gen. nov., sp. nov., a new member of the family Nacardiaceae isolated from a cave.</title>
        <authorList>
            <person name="Kim I.S."/>
        </authorList>
    </citation>
    <scope>NUCLEOTIDE SEQUENCE [LARGE SCALE GENOMIC DNA]</scope>
    <source>
        <strain evidence="8 9">YC2-7</strain>
    </source>
</reference>
<accession>A0A848KET2</accession>
<dbReference type="InterPro" id="IPR013525">
    <property type="entry name" value="ABC2_TM"/>
</dbReference>
<keyword evidence="5" id="KW-0046">Antibiotic resistance</keyword>
<evidence type="ECO:0000256" key="3">
    <source>
        <dbReference type="ARBA" id="ARBA00022989"/>
    </source>
</evidence>
<keyword evidence="3 6" id="KW-1133">Transmembrane helix</keyword>
<feature type="transmembrane region" description="Helical" evidence="6">
    <location>
        <begin position="121"/>
        <end position="140"/>
    </location>
</feature>
<keyword evidence="6" id="KW-0813">Transport</keyword>
<name>A0A848KET2_9NOCA</name>
<evidence type="ECO:0000256" key="5">
    <source>
        <dbReference type="ARBA" id="ARBA00023251"/>
    </source>
</evidence>
<feature type="transmembrane region" description="Helical" evidence="6">
    <location>
        <begin position="237"/>
        <end position="259"/>
    </location>
</feature>
<dbReference type="InterPro" id="IPR047817">
    <property type="entry name" value="ABC2_TM_bact-type"/>
</dbReference>
<feature type="transmembrane region" description="Helical" evidence="6">
    <location>
        <begin position="31"/>
        <end position="52"/>
    </location>
</feature>
<comment type="similarity">
    <text evidence="6">Belongs to the ABC-2 integral membrane protein family.</text>
</comment>
<evidence type="ECO:0000256" key="2">
    <source>
        <dbReference type="ARBA" id="ARBA00022692"/>
    </source>
</evidence>
<keyword evidence="9" id="KW-1185">Reference proteome</keyword>
<gene>
    <name evidence="8" type="ORF">FGL95_14495</name>
</gene>
<feature type="domain" description="ABC transmembrane type-2" evidence="7">
    <location>
        <begin position="32"/>
        <end position="262"/>
    </location>
</feature>
<evidence type="ECO:0000256" key="4">
    <source>
        <dbReference type="ARBA" id="ARBA00023136"/>
    </source>
</evidence>
<dbReference type="Proteomes" id="UP000535543">
    <property type="component" value="Unassembled WGS sequence"/>
</dbReference>
<dbReference type="PANTHER" id="PTHR43229:SF2">
    <property type="entry name" value="NODULATION PROTEIN J"/>
    <property type="match status" value="1"/>
</dbReference>
<feature type="transmembrane region" description="Helical" evidence="6">
    <location>
        <begin position="146"/>
        <end position="166"/>
    </location>
</feature>
<dbReference type="PROSITE" id="PS51012">
    <property type="entry name" value="ABC_TM2"/>
    <property type="match status" value="1"/>
</dbReference>
<evidence type="ECO:0000259" key="7">
    <source>
        <dbReference type="PROSITE" id="PS51012"/>
    </source>
</evidence>
<dbReference type="GO" id="GO:0140359">
    <property type="term" value="F:ABC-type transporter activity"/>
    <property type="evidence" value="ECO:0007669"/>
    <property type="project" value="InterPro"/>
</dbReference>
<reference evidence="8 9" key="1">
    <citation type="submission" date="2019-05" db="EMBL/GenBank/DDBJ databases">
        <authorList>
            <person name="Lee S.D."/>
        </authorList>
    </citation>
    <scope>NUCLEOTIDE SEQUENCE [LARGE SCALE GENOMIC DNA]</scope>
    <source>
        <strain evidence="8 9">YC2-7</strain>
    </source>
</reference>
<keyword evidence="6" id="KW-1003">Cell membrane</keyword>
<comment type="subcellular location">
    <subcellularLocation>
        <location evidence="6">Cell membrane</location>
        <topology evidence="6">Multi-pass membrane protein</topology>
    </subcellularLocation>
    <subcellularLocation>
        <location evidence="1">Membrane</location>
        <topology evidence="1">Multi-pass membrane protein</topology>
    </subcellularLocation>
</comment>
<dbReference type="GO" id="GO:0046677">
    <property type="term" value="P:response to antibiotic"/>
    <property type="evidence" value="ECO:0007669"/>
    <property type="project" value="UniProtKB-KW"/>
</dbReference>
<comment type="caution">
    <text evidence="8">The sequence shown here is derived from an EMBL/GenBank/DDBJ whole genome shotgun (WGS) entry which is preliminary data.</text>
</comment>
<dbReference type="AlphaFoldDB" id="A0A848KET2"/>
<evidence type="ECO:0000313" key="8">
    <source>
        <dbReference type="EMBL" id="NMN96246.1"/>
    </source>
</evidence>
<evidence type="ECO:0000256" key="1">
    <source>
        <dbReference type="ARBA" id="ARBA00004141"/>
    </source>
</evidence>
<dbReference type="Pfam" id="PF01061">
    <property type="entry name" value="ABC2_membrane"/>
    <property type="match status" value="1"/>
</dbReference>
<keyword evidence="2 6" id="KW-0812">Transmembrane</keyword>
<proteinExistence type="inferred from homology"/>
<evidence type="ECO:0000313" key="9">
    <source>
        <dbReference type="Proteomes" id="UP000535543"/>
    </source>
</evidence>
<dbReference type="EMBL" id="VCQU01000004">
    <property type="protein sequence ID" value="NMN96246.1"/>
    <property type="molecule type" value="Genomic_DNA"/>
</dbReference>
<protein>
    <recommendedName>
        <fullName evidence="6">Transport permease protein</fullName>
    </recommendedName>
</protein>
<evidence type="ECO:0000256" key="6">
    <source>
        <dbReference type="RuleBase" id="RU361157"/>
    </source>
</evidence>
<dbReference type="InterPro" id="IPR051784">
    <property type="entry name" value="Nod_factor_ABC_transporter"/>
</dbReference>
<dbReference type="PIRSF" id="PIRSF006648">
    <property type="entry name" value="DrrB"/>
    <property type="match status" value="1"/>
</dbReference>
<dbReference type="GO" id="GO:0043190">
    <property type="term" value="C:ATP-binding cassette (ABC) transporter complex"/>
    <property type="evidence" value="ECO:0007669"/>
    <property type="project" value="InterPro"/>
</dbReference>